<dbReference type="Pfam" id="PF00106">
    <property type="entry name" value="adh_short"/>
    <property type="match status" value="1"/>
</dbReference>
<dbReference type="PRINTS" id="PR00081">
    <property type="entry name" value="GDHRDH"/>
</dbReference>
<reference evidence="5 6" key="1">
    <citation type="submission" date="2020-07" db="EMBL/GenBank/DDBJ databases">
        <title>Sequencing the genomes of 1000 actinobacteria strains.</title>
        <authorList>
            <person name="Klenk H.-P."/>
        </authorList>
    </citation>
    <scope>NUCLEOTIDE SEQUENCE [LARGE SCALE GENOMIC DNA]</scope>
    <source>
        <strain evidence="5 6">DSM 103164</strain>
    </source>
</reference>
<keyword evidence="2" id="KW-0560">Oxidoreductase</keyword>
<protein>
    <recommendedName>
        <fullName evidence="4">Ketoreductase domain-containing protein</fullName>
    </recommendedName>
</protein>
<comment type="similarity">
    <text evidence="1 3">Belongs to the short-chain dehydrogenases/reductases (SDR) family.</text>
</comment>
<proteinExistence type="inferred from homology"/>
<comment type="caution">
    <text evidence="5">The sequence shown here is derived from an EMBL/GenBank/DDBJ whole genome shotgun (WGS) entry which is preliminary data.</text>
</comment>
<evidence type="ECO:0000256" key="1">
    <source>
        <dbReference type="ARBA" id="ARBA00006484"/>
    </source>
</evidence>
<evidence type="ECO:0000256" key="3">
    <source>
        <dbReference type="RuleBase" id="RU000363"/>
    </source>
</evidence>
<dbReference type="PIRSF" id="PIRSF000126">
    <property type="entry name" value="11-beta-HSD1"/>
    <property type="match status" value="1"/>
</dbReference>
<evidence type="ECO:0000313" key="6">
    <source>
        <dbReference type="Proteomes" id="UP000527616"/>
    </source>
</evidence>
<dbReference type="Proteomes" id="UP000527616">
    <property type="component" value="Unassembled WGS sequence"/>
</dbReference>
<dbReference type="PRINTS" id="PR00080">
    <property type="entry name" value="SDRFAMILY"/>
</dbReference>
<dbReference type="GO" id="GO:0016491">
    <property type="term" value="F:oxidoreductase activity"/>
    <property type="evidence" value="ECO:0007669"/>
    <property type="project" value="UniProtKB-KW"/>
</dbReference>
<name>A0A7Z0D9P3_9ACTN</name>
<dbReference type="Gene3D" id="3.40.50.720">
    <property type="entry name" value="NAD(P)-binding Rossmann-like Domain"/>
    <property type="match status" value="1"/>
</dbReference>
<dbReference type="EMBL" id="JACBZS010000001">
    <property type="protein sequence ID" value="NYI71507.1"/>
    <property type="molecule type" value="Genomic_DNA"/>
</dbReference>
<evidence type="ECO:0000313" key="5">
    <source>
        <dbReference type="EMBL" id="NYI71507.1"/>
    </source>
</evidence>
<dbReference type="InterPro" id="IPR057326">
    <property type="entry name" value="KR_dom"/>
</dbReference>
<dbReference type="SMART" id="SM00822">
    <property type="entry name" value="PKS_KR"/>
    <property type="match status" value="1"/>
</dbReference>
<dbReference type="PANTHER" id="PTHR43086:SF3">
    <property type="entry name" value="NADP-DEPENDENT 3-HYDROXY ACID DEHYDROGENASE YDFG"/>
    <property type="match status" value="1"/>
</dbReference>
<dbReference type="AlphaFoldDB" id="A0A7Z0D9P3"/>
<evidence type="ECO:0000259" key="4">
    <source>
        <dbReference type="SMART" id="SM00822"/>
    </source>
</evidence>
<dbReference type="PANTHER" id="PTHR43086">
    <property type="entry name" value="VERY-LONG-CHAIN 3-OXOOACYL-COA REDUCTASE"/>
    <property type="match status" value="1"/>
</dbReference>
<dbReference type="InterPro" id="IPR002347">
    <property type="entry name" value="SDR_fam"/>
</dbReference>
<keyword evidence="6" id="KW-1185">Reference proteome</keyword>
<dbReference type="SUPFAM" id="SSF51735">
    <property type="entry name" value="NAD(P)-binding Rossmann-fold domains"/>
    <property type="match status" value="1"/>
</dbReference>
<dbReference type="RefSeq" id="WP_179445320.1">
    <property type="nucleotide sequence ID" value="NZ_JACBZS010000001.1"/>
</dbReference>
<gene>
    <name evidence="5" type="ORF">GGQ54_002067</name>
</gene>
<dbReference type="CDD" id="cd05233">
    <property type="entry name" value="SDR_c"/>
    <property type="match status" value="1"/>
</dbReference>
<feature type="domain" description="Ketoreductase" evidence="4">
    <location>
        <begin position="2"/>
        <end position="179"/>
    </location>
</feature>
<organism evidence="5 6">
    <name type="scientific">Naumannella cuiyingiana</name>
    <dbReference type="NCBI Taxonomy" id="1347891"/>
    <lineage>
        <taxon>Bacteria</taxon>
        <taxon>Bacillati</taxon>
        <taxon>Actinomycetota</taxon>
        <taxon>Actinomycetes</taxon>
        <taxon>Propionibacteriales</taxon>
        <taxon>Propionibacteriaceae</taxon>
        <taxon>Naumannella</taxon>
    </lineage>
</organism>
<accession>A0A7Z0D9P3</accession>
<dbReference type="InterPro" id="IPR036291">
    <property type="entry name" value="NAD(P)-bd_dom_sf"/>
</dbReference>
<evidence type="ECO:0000256" key="2">
    <source>
        <dbReference type="ARBA" id="ARBA00023002"/>
    </source>
</evidence>
<sequence>MDFALVTGASGGLGEHYARYLARRGNNLIIAARSAERLGELAEELATAHGVRVEPVAVDLATAEGREQLVARAAELGHVHTLVNNAGFATVGEFADVDPARMADEITLNCVTLTLLTRALLPAMIDRRAGAVINIASTAAYQPIPTMAVYAATKAYVLSLTEALWSELRGSGVRAIAVCPGPTETGFFAAAGDDSLMSRRRTPEQVVQSTFRALHRGAPSVIDGAANSIMANLAKRLPSRLVLPVSQRVIRY</sequence>